<feature type="signal peptide" evidence="1">
    <location>
        <begin position="1"/>
        <end position="22"/>
    </location>
</feature>
<organism evidence="3 4">
    <name type="scientific">Saccoglossus kowalevskii</name>
    <name type="common">Acorn worm</name>
    <dbReference type="NCBI Taxonomy" id="10224"/>
    <lineage>
        <taxon>Eukaryota</taxon>
        <taxon>Metazoa</taxon>
        <taxon>Hemichordata</taxon>
        <taxon>Enteropneusta</taxon>
        <taxon>Harrimaniidae</taxon>
        <taxon>Saccoglossus</taxon>
    </lineage>
</organism>
<feature type="chain" id="PRO_5046767909" evidence="1">
    <location>
        <begin position="23"/>
        <end position="126"/>
    </location>
</feature>
<gene>
    <name evidence="4" type="primary">LOC102806357</name>
</gene>
<evidence type="ECO:0000313" key="4">
    <source>
        <dbReference type="RefSeq" id="XP_006815246.1"/>
    </source>
</evidence>
<dbReference type="PROSITE" id="PS50853">
    <property type="entry name" value="FN3"/>
    <property type="match status" value="1"/>
</dbReference>
<sequence>MDRWSVIISAVLVVMLSASVYGESVHNLVASDITTTSIRLTWDLPTTTGTLSYYVFTSPAKVDGTSSEITTSNDYTVNGLLQGTTYIFTVLLFVDVPDPPSSLTVTATTGDSISLAFTPPTVGVLR</sequence>
<dbReference type="GeneID" id="102806357"/>
<dbReference type="Proteomes" id="UP000694865">
    <property type="component" value="Unplaced"/>
</dbReference>
<evidence type="ECO:0000259" key="2">
    <source>
        <dbReference type="PROSITE" id="PS50853"/>
    </source>
</evidence>
<feature type="domain" description="Fibronectin type-III" evidence="2">
    <location>
        <begin position="24"/>
        <end position="112"/>
    </location>
</feature>
<dbReference type="RefSeq" id="XP_006815246.1">
    <property type="nucleotide sequence ID" value="XM_006815183.1"/>
</dbReference>
<name>A0ABM0M5F5_SACKO</name>
<dbReference type="CDD" id="cd00063">
    <property type="entry name" value="FN3"/>
    <property type="match status" value="1"/>
</dbReference>
<protein>
    <submittedName>
        <fullName evidence="4">Titin-like</fullName>
    </submittedName>
</protein>
<dbReference type="InterPro" id="IPR013783">
    <property type="entry name" value="Ig-like_fold"/>
</dbReference>
<dbReference type="SMART" id="SM00060">
    <property type="entry name" value="FN3"/>
    <property type="match status" value="1"/>
</dbReference>
<dbReference type="InterPro" id="IPR003961">
    <property type="entry name" value="FN3_dom"/>
</dbReference>
<accession>A0ABM0M5F5</accession>
<dbReference type="Pfam" id="PF00041">
    <property type="entry name" value="fn3"/>
    <property type="match status" value="1"/>
</dbReference>
<reference evidence="4" key="1">
    <citation type="submission" date="2025-08" db="UniProtKB">
        <authorList>
            <consortium name="RefSeq"/>
        </authorList>
    </citation>
    <scope>IDENTIFICATION</scope>
    <source>
        <tissue evidence="4">Testes</tissue>
    </source>
</reference>
<dbReference type="SUPFAM" id="SSF49265">
    <property type="entry name" value="Fibronectin type III"/>
    <property type="match status" value="1"/>
</dbReference>
<evidence type="ECO:0000256" key="1">
    <source>
        <dbReference type="SAM" id="SignalP"/>
    </source>
</evidence>
<dbReference type="InterPro" id="IPR036116">
    <property type="entry name" value="FN3_sf"/>
</dbReference>
<evidence type="ECO:0000313" key="3">
    <source>
        <dbReference type="Proteomes" id="UP000694865"/>
    </source>
</evidence>
<keyword evidence="1" id="KW-0732">Signal</keyword>
<keyword evidence="3" id="KW-1185">Reference proteome</keyword>
<dbReference type="Gene3D" id="2.60.40.10">
    <property type="entry name" value="Immunoglobulins"/>
    <property type="match status" value="1"/>
</dbReference>
<proteinExistence type="predicted"/>